<dbReference type="InterPro" id="IPR011250">
    <property type="entry name" value="OMP/PagP_B-barrel"/>
</dbReference>
<reference evidence="3 5" key="2">
    <citation type="submission" date="2018-08" db="EMBL/GenBank/DDBJ databases">
        <title>Complete genome of the Arcobacter ellisii type strain LMG 26155.</title>
        <authorList>
            <person name="Miller W.G."/>
            <person name="Yee E."/>
            <person name="Bono J.L."/>
        </authorList>
    </citation>
    <scope>NUCLEOTIDE SEQUENCE [LARGE SCALE GENOMIC DNA]</scope>
    <source>
        <strain evidence="3 5">LMG 26155</strain>
    </source>
</reference>
<dbReference type="SUPFAM" id="SSF56925">
    <property type="entry name" value="OMPA-like"/>
    <property type="match status" value="1"/>
</dbReference>
<evidence type="ECO:0000313" key="5">
    <source>
        <dbReference type="Proteomes" id="UP000262582"/>
    </source>
</evidence>
<dbReference type="Proteomes" id="UP000262582">
    <property type="component" value="Chromosome"/>
</dbReference>
<dbReference type="Pfam" id="PF13505">
    <property type="entry name" value="OMP_b-brl"/>
    <property type="match status" value="1"/>
</dbReference>
<proteinExistence type="predicted"/>
<evidence type="ECO:0000259" key="2">
    <source>
        <dbReference type="Pfam" id="PF13505"/>
    </source>
</evidence>
<dbReference type="KEGG" id="aell:AELL_2818"/>
<dbReference type="InterPro" id="IPR027385">
    <property type="entry name" value="Beta-barrel_OMP"/>
</dbReference>
<evidence type="ECO:0000313" key="4">
    <source>
        <dbReference type="EMBL" id="RXI32872.1"/>
    </source>
</evidence>
<protein>
    <submittedName>
        <fullName evidence="3">Porin family protein</fullName>
    </submittedName>
</protein>
<sequence>MTSLVLASTSMMAMDLQYFLGAGVERVNADVKGTFDYSIDGESGSFSGTESFKDTGLLLKAGVILDKTHRVSLSHRKFSKDETDATTILGSYDYLIPMNEQFRLYAGAHLGNTKVDFNYMDFDMSGLTYGAQVGAIYDITKNVEFELGFAYSKYNVDKSISVSEGADFLDANLELEDSTSMFAGLNFKF</sequence>
<keyword evidence="1" id="KW-0732">Signal</keyword>
<dbReference type="AlphaFoldDB" id="A0A347UC38"/>
<dbReference type="Gene3D" id="2.40.160.20">
    <property type="match status" value="1"/>
</dbReference>
<dbReference type="Proteomes" id="UP000290588">
    <property type="component" value="Unassembled WGS sequence"/>
</dbReference>
<accession>A0A347UC38</accession>
<name>A0A347UC38_9BACT</name>
<keyword evidence="5" id="KW-1185">Reference proteome</keyword>
<reference evidence="4 6" key="1">
    <citation type="submission" date="2017-09" db="EMBL/GenBank/DDBJ databases">
        <title>Genomics of the genus Arcobacter.</title>
        <authorList>
            <person name="Perez-Cataluna A."/>
            <person name="Figueras M.J."/>
            <person name="Salas-Masso N."/>
        </authorList>
    </citation>
    <scope>NUCLEOTIDE SEQUENCE [LARGE SCALE GENOMIC DNA]</scope>
    <source>
        <strain evidence="4 6">CECT 7837</strain>
    </source>
</reference>
<dbReference type="EMBL" id="CP032097">
    <property type="protein sequence ID" value="AXX96416.1"/>
    <property type="molecule type" value="Genomic_DNA"/>
</dbReference>
<evidence type="ECO:0000256" key="1">
    <source>
        <dbReference type="ARBA" id="ARBA00022729"/>
    </source>
</evidence>
<gene>
    <name evidence="3" type="ORF">AELL_2818</name>
    <name evidence="4" type="ORF">CP962_00260</name>
</gene>
<dbReference type="EMBL" id="NXIG01000001">
    <property type="protein sequence ID" value="RXI32872.1"/>
    <property type="molecule type" value="Genomic_DNA"/>
</dbReference>
<organism evidence="4 6">
    <name type="scientific">Arcobacter ellisii</name>
    <dbReference type="NCBI Taxonomy" id="913109"/>
    <lineage>
        <taxon>Bacteria</taxon>
        <taxon>Pseudomonadati</taxon>
        <taxon>Campylobacterota</taxon>
        <taxon>Epsilonproteobacteria</taxon>
        <taxon>Campylobacterales</taxon>
        <taxon>Arcobacteraceae</taxon>
        <taxon>Arcobacter</taxon>
    </lineage>
</organism>
<dbReference type="OrthoDB" id="5349223at2"/>
<evidence type="ECO:0000313" key="6">
    <source>
        <dbReference type="Proteomes" id="UP000290588"/>
    </source>
</evidence>
<dbReference type="RefSeq" id="WP_118918552.1">
    <property type="nucleotide sequence ID" value="NZ_CP032097.1"/>
</dbReference>
<feature type="domain" description="Outer membrane protein beta-barrel" evidence="2">
    <location>
        <begin position="3"/>
        <end position="162"/>
    </location>
</feature>
<evidence type="ECO:0000313" key="3">
    <source>
        <dbReference type="EMBL" id="AXX96416.1"/>
    </source>
</evidence>